<dbReference type="Proteomes" id="UP001596492">
    <property type="component" value="Unassembled WGS sequence"/>
</dbReference>
<keyword evidence="5" id="KW-1185">Reference proteome</keyword>
<keyword evidence="2" id="KW-0472">Membrane</keyword>
<dbReference type="InterPro" id="IPR003453">
    <property type="entry name" value="ABC_MlaE_roteobac"/>
</dbReference>
<feature type="domain" description="STAS" evidence="3">
    <location>
        <begin position="19"/>
        <end position="96"/>
    </location>
</feature>
<dbReference type="InterPro" id="IPR036513">
    <property type="entry name" value="STAS_dom_sf"/>
</dbReference>
<dbReference type="InterPro" id="IPR002645">
    <property type="entry name" value="STAS_dom"/>
</dbReference>
<dbReference type="PANTHER" id="PTHR30188">
    <property type="entry name" value="ABC TRANSPORTER PERMEASE PROTEIN-RELATED"/>
    <property type="match status" value="1"/>
</dbReference>
<feature type="transmembrane region" description="Helical" evidence="2">
    <location>
        <begin position="177"/>
        <end position="197"/>
    </location>
</feature>
<dbReference type="SUPFAM" id="SSF52091">
    <property type="entry name" value="SpoIIaa-like"/>
    <property type="match status" value="1"/>
</dbReference>
<dbReference type="PROSITE" id="PS50801">
    <property type="entry name" value="STAS"/>
    <property type="match status" value="1"/>
</dbReference>
<reference evidence="5" key="1">
    <citation type="journal article" date="2019" name="Int. J. Syst. Evol. Microbiol.">
        <title>The Global Catalogue of Microorganisms (GCM) 10K type strain sequencing project: providing services to taxonomists for standard genome sequencing and annotation.</title>
        <authorList>
            <consortium name="The Broad Institute Genomics Platform"/>
            <consortium name="The Broad Institute Genome Sequencing Center for Infectious Disease"/>
            <person name="Wu L."/>
            <person name="Ma J."/>
        </authorList>
    </citation>
    <scope>NUCLEOTIDE SEQUENCE [LARGE SCALE GENOMIC DNA]</scope>
    <source>
        <strain evidence="5">CCUG 51308</strain>
    </source>
</reference>
<comment type="function">
    <text evidence="1">Could be part of an ABC transporter complex.</text>
</comment>
<sequence length="380" mass="41434">MAESQARFDITTDLSGQRIMVLEGDWTAFTVGGVDKALRELHTHEASSDIFLDVSQLEELDTAGAYVIDRTLREIGAVSGENVKLLGEHQSILSLLTTVSNAQFEAPHKYVSKHPILDLLERVGHGVVDAFKEGWGILEFIGEAFATIFHLCLHPSKIRWTSVVAIMEEAGLNALPIVSMLSFFIGIVVAFLGVNLLQSFGAQVFTVEMVGFLMLREFGLVLTAILLAGRTDSAFTAEIGAMKMREEIDAMRVMGLNPMEVLVAPRLIALWVMTPFLSFFAMISGLIGGLLVMWGVMDISPAMFIQRINDTVPGQNFWVGMAKAPVFATVIALVGCRQGLLVSGDVQSLGNRTTSSVVQAIFLVIVLDAIFAMLYMEMGL</sequence>
<gene>
    <name evidence="4" type="ORF">ACFQS8_09455</name>
</gene>
<feature type="transmembrane region" description="Helical" evidence="2">
    <location>
        <begin position="209"/>
        <end position="229"/>
    </location>
</feature>
<dbReference type="InterPro" id="IPR030802">
    <property type="entry name" value="Permease_MalE"/>
</dbReference>
<evidence type="ECO:0000313" key="4">
    <source>
        <dbReference type="EMBL" id="MFC7291840.1"/>
    </source>
</evidence>
<dbReference type="RefSeq" id="WP_382167078.1">
    <property type="nucleotide sequence ID" value="NZ_JBHTBR010000005.1"/>
</dbReference>
<keyword evidence="2" id="KW-1003">Cell membrane</keyword>
<name>A0ABW2ILY5_9PROT</name>
<evidence type="ECO:0000256" key="2">
    <source>
        <dbReference type="RuleBase" id="RU362044"/>
    </source>
</evidence>
<comment type="caution">
    <text evidence="4">The sequence shown here is derived from an EMBL/GenBank/DDBJ whole genome shotgun (WGS) entry which is preliminary data.</text>
</comment>
<keyword evidence="2" id="KW-0812">Transmembrane</keyword>
<feature type="transmembrane region" description="Helical" evidence="2">
    <location>
        <begin position="268"/>
        <end position="297"/>
    </location>
</feature>
<accession>A0ABW2ILY5</accession>
<organism evidence="4 5">
    <name type="scientific">Hirschia litorea</name>
    <dbReference type="NCBI Taxonomy" id="1199156"/>
    <lineage>
        <taxon>Bacteria</taxon>
        <taxon>Pseudomonadati</taxon>
        <taxon>Pseudomonadota</taxon>
        <taxon>Alphaproteobacteria</taxon>
        <taxon>Hyphomonadales</taxon>
        <taxon>Hyphomonadaceae</taxon>
        <taxon>Hirschia</taxon>
    </lineage>
</organism>
<dbReference type="EMBL" id="JBHTBR010000005">
    <property type="protein sequence ID" value="MFC7291840.1"/>
    <property type="molecule type" value="Genomic_DNA"/>
</dbReference>
<comment type="subcellular location">
    <subcellularLocation>
        <location evidence="2">Cell inner membrane</location>
        <topology evidence="2">Multi-pass membrane protein</topology>
    </subcellularLocation>
</comment>
<dbReference type="PANTHER" id="PTHR30188:SF3">
    <property type="entry name" value="ABC TRANSPORTER PERMEASE"/>
    <property type="match status" value="1"/>
</dbReference>
<dbReference type="Pfam" id="PF02405">
    <property type="entry name" value="MlaE"/>
    <property type="match status" value="1"/>
</dbReference>
<comment type="similarity">
    <text evidence="2">Belongs to the MlaE permease family.</text>
</comment>
<evidence type="ECO:0000256" key="1">
    <source>
        <dbReference type="ARBA" id="ARBA00003787"/>
    </source>
</evidence>
<protein>
    <submittedName>
        <fullName evidence="4">MlaE family ABC transporter permease</fullName>
    </submittedName>
</protein>
<keyword evidence="2" id="KW-0997">Cell inner membrane</keyword>
<keyword evidence="2" id="KW-1133">Transmembrane helix</keyword>
<dbReference type="NCBIfam" id="TIGR00056">
    <property type="entry name" value="MlaE family lipid ABC transporter permease subunit"/>
    <property type="match status" value="1"/>
</dbReference>
<evidence type="ECO:0000313" key="5">
    <source>
        <dbReference type="Proteomes" id="UP001596492"/>
    </source>
</evidence>
<feature type="transmembrane region" description="Helical" evidence="2">
    <location>
        <begin position="317"/>
        <end position="336"/>
    </location>
</feature>
<proteinExistence type="inferred from homology"/>
<evidence type="ECO:0000259" key="3">
    <source>
        <dbReference type="PROSITE" id="PS50801"/>
    </source>
</evidence>
<feature type="transmembrane region" description="Helical" evidence="2">
    <location>
        <begin position="357"/>
        <end position="376"/>
    </location>
</feature>